<dbReference type="Pfam" id="PF08486">
    <property type="entry name" value="SpoIID"/>
    <property type="match status" value="1"/>
</dbReference>
<dbReference type="InterPro" id="IPR013693">
    <property type="entry name" value="SpoIID/LytB_N"/>
</dbReference>
<evidence type="ECO:0000313" key="3">
    <source>
        <dbReference type="EMBL" id="TDT63369.1"/>
    </source>
</evidence>
<evidence type="ECO:0000259" key="2">
    <source>
        <dbReference type="Pfam" id="PF08486"/>
    </source>
</evidence>
<proteinExistence type="predicted"/>
<feature type="transmembrane region" description="Helical" evidence="1">
    <location>
        <begin position="27"/>
        <end position="48"/>
    </location>
</feature>
<dbReference type="GO" id="GO:0030435">
    <property type="term" value="P:sporulation resulting in formation of a cellular spore"/>
    <property type="evidence" value="ECO:0007669"/>
    <property type="project" value="InterPro"/>
</dbReference>
<keyword evidence="1" id="KW-1133">Transmembrane helix</keyword>
<gene>
    <name evidence="3" type="ORF">EDD71_102129</name>
</gene>
<accession>A0A4R7KTM7</accession>
<keyword evidence="1" id="KW-0472">Membrane</keyword>
<dbReference type="EMBL" id="SOAZ01000002">
    <property type="protein sequence ID" value="TDT63369.1"/>
    <property type="molecule type" value="Genomic_DNA"/>
</dbReference>
<dbReference type="Proteomes" id="UP000295325">
    <property type="component" value="Unassembled WGS sequence"/>
</dbReference>
<reference evidence="3 4" key="1">
    <citation type="submission" date="2019-03" db="EMBL/GenBank/DDBJ databases">
        <title>Genomic Encyclopedia of Type Strains, Phase IV (KMG-IV): sequencing the most valuable type-strain genomes for metagenomic binning, comparative biology and taxonomic classification.</title>
        <authorList>
            <person name="Goeker M."/>
        </authorList>
    </citation>
    <scope>NUCLEOTIDE SEQUENCE [LARGE SCALE GENOMIC DNA]</scope>
    <source>
        <strain evidence="3 4">DSM 24455</strain>
    </source>
</reference>
<name>A0A4R7KTM7_9CLOT</name>
<organism evidence="3 4">
    <name type="scientific">Fonticella tunisiensis</name>
    <dbReference type="NCBI Taxonomy" id="1096341"/>
    <lineage>
        <taxon>Bacteria</taxon>
        <taxon>Bacillati</taxon>
        <taxon>Bacillota</taxon>
        <taxon>Clostridia</taxon>
        <taxon>Eubacteriales</taxon>
        <taxon>Clostridiaceae</taxon>
        <taxon>Fonticella</taxon>
    </lineage>
</organism>
<sequence>MILLRRRRYRSYTYSTRFSKWNKTKRIILTLLIAIPIISAVVYALFFYPVKIDCGVVVDRKESSKLIKLKLSYGDRTRWIHVDKKLNIPDSPGYNVFLKGNRLISISPCKTYIGKVLSRSSDKIELEGKTLSLATDVRFITIEDKKAVNVSPNKVIVGYSTYKFLTDNNGMVRSVIVEKPEISYVRVGISTADLSSLDHTKLEFLSKTERSGNINLGSGKGLQIKSTNIDYTAKGTEAIQLVYEGDVIKIISGEMGKDYTFTPKQQIGTTKDRIYISPVSSGPTLIPTLTRPNRYVPAYYGSFEVFIKDKAMRLINEVDIEKYLRYVVPSEMSPYAKAEGYKAQAVAARTYVLSDMLSGRFAKSGFHVDDTTLSQVYNNQPSKPEVDAAIEQTKGEVLTYKNNIIDAKYYSTSSGVGAPFNEIWYNNKKDLRKNSEPYLTFKDYTNSGIKDLSDDKAASDFFKDWTIKAYDSDEKLFRWKVSIPVNDFYNNVNSAIYERYKNDPKSFKKKWYFNIYRQANIAKNGIGNIQDIFISKRGRAGNVLEMTIVSDTGTYKVEKERNIKKILVPRSDNVILTNKLGKEESLKNYGYSLPSGFFYLDRYTSGGKIRSITLYGGGYGHGVGMSQNAVVSLERAGKGYRDILLTFYDGVEIKDFRSII</sequence>
<feature type="domain" description="Sporulation stage II protein D amidase enhancer LytB N-terminal" evidence="2">
    <location>
        <begin position="309"/>
        <end position="400"/>
    </location>
</feature>
<evidence type="ECO:0000256" key="1">
    <source>
        <dbReference type="SAM" id="Phobius"/>
    </source>
</evidence>
<comment type="caution">
    <text evidence="3">The sequence shown here is derived from an EMBL/GenBank/DDBJ whole genome shotgun (WGS) entry which is preliminary data.</text>
</comment>
<dbReference type="InterPro" id="IPR013486">
    <property type="entry name" value="SpoIID/LytB"/>
</dbReference>
<dbReference type="NCBIfam" id="TIGR02669">
    <property type="entry name" value="SpoIID_LytB"/>
    <property type="match status" value="1"/>
</dbReference>
<protein>
    <submittedName>
        <fullName evidence="3">DNA phosphorothioation-dependent restriction protein DptG</fullName>
    </submittedName>
</protein>
<keyword evidence="4" id="KW-1185">Reference proteome</keyword>
<evidence type="ECO:0000313" key="4">
    <source>
        <dbReference type="Proteomes" id="UP000295325"/>
    </source>
</evidence>
<dbReference type="AlphaFoldDB" id="A0A4R7KTM7"/>
<keyword evidence="1" id="KW-0812">Transmembrane</keyword>